<reference evidence="4 5" key="1">
    <citation type="submission" date="2020-05" db="EMBL/GenBank/DDBJ databases">
        <title>Identification and distribution of gene clusters putatively required for synthesis of sphingolipid metabolism inhibitors in phylogenetically diverse species of the filamentous fungus Fusarium.</title>
        <authorList>
            <person name="Kim H.-S."/>
            <person name="Busman M."/>
            <person name="Brown D.W."/>
            <person name="Divon H."/>
            <person name="Uhlig S."/>
            <person name="Proctor R.H."/>
        </authorList>
    </citation>
    <scope>NUCLEOTIDE SEQUENCE [LARGE SCALE GENOMIC DNA]</scope>
    <source>
        <strain evidence="4 5">NRRL 13617</strain>
    </source>
</reference>
<dbReference type="InterPro" id="IPR047122">
    <property type="entry name" value="Trans-enoyl_RdTase-like"/>
</dbReference>
<evidence type="ECO:0000313" key="4">
    <source>
        <dbReference type="EMBL" id="KAF5540030.1"/>
    </source>
</evidence>
<dbReference type="AlphaFoldDB" id="A0A8H5IMI7"/>
<organism evidence="4 5">
    <name type="scientific">Fusarium phyllophilum</name>
    <dbReference type="NCBI Taxonomy" id="47803"/>
    <lineage>
        <taxon>Eukaryota</taxon>
        <taxon>Fungi</taxon>
        <taxon>Dikarya</taxon>
        <taxon>Ascomycota</taxon>
        <taxon>Pezizomycotina</taxon>
        <taxon>Sordariomycetes</taxon>
        <taxon>Hypocreomycetidae</taxon>
        <taxon>Hypocreales</taxon>
        <taxon>Nectriaceae</taxon>
        <taxon>Fusarium</taxon>
        <taxon>Fusarium fujikuroi species complex</taxon>
    </lineage>
</organism>
<comment type="caution">
    <text evidence="4">The sequence shown here is derived from an EMBL/GenBank/DDBJ whole genome shotgun (WGS) entry which is preliminary data.</text>
</comment>
<evidence type="ECO:0000256" key="2">
    <source>
        <dbReference type="ARBA" id="ARBA00023002"/>
    </source>
</evidence>
<dbReference type="InterPro" id="IPR011032">
    <property type="entry name" value="GroES-like_sf"/>
</dbReference>
<dbReference type="Proteomes" id="UP000582016">
    <property type="component" value="Unassembled WGS sequence"/>
</dbReference>
<protein>
    <submittedName>
        <fullName evidence="4">ToxD</fullName>
    </submittedName>
</protein>
<accession>A0A8H5IMI7</accession>
<dbReference type="PANTHER" id="PTHR45348">
    <property type="entry name" value="HYPOTHETICAL OXIDOREDUCTASE (EUROFUNG)"/>
    <property type="match status" value="1"/>
</dbReference>
<dbReference type="Gene3D" id="3.40.50.720">
    <property type="entry name" value="NAD(P)-binding Rossmann-like Domain"/>
    <property type="match status" value="1"/>
</dbReference>
<dbReference type="OrthoDB" id="48317at2759"/>
<evidence type="ECO:0000256" key="1">
    <source>
        <dbReference type="ARBA" id="ARBA00008072"/>
    </source>
</evidence>
<comment type="similarity">
    <text evidence="1">Belongs to the zinc-containing alcohol dehydrogenase family.</text>
</comment>
<dbReference type="EMBL" id="JAAOAQ010000600">
    <property type="protein sequence ID" value="KAF5540030.1"/>
    <property type="molecule type" value="Genomic_DNA"/>
</dbReference>
<dbReference type="SMART" id="SM00829">
    <property type="entry name" value="PKS_ER"/>
    <property type="match status" value="1"/>
</dbReference>
<evidence type="ECO:0000259" key="3">
    <source>
        <dbReference type="SMART" id="SM00829"/>
    </source>
</evidence>
<dbReference type="InterPro" id="IPR013149">
    <property type="entry name" value="ADH-like_C"/>
</dbReference>
<name>A0A8H5IMI7_9HYPO</name>
<dbReference type="SUPFAM" id="SSF54909">
    <property type="entry name" value="Dimeric alpha+beta barrel"/>
    <property type="match status" value="1"/>
</dbReference>
<dbReference type="SUPFAM" id="SSF51735">
    <property type="entry name" value="NAD(P)-binding Rossmann-fold domains"/>
    <property type="match status" value="1"/>
</dbReference>
<dbReference type="GO" id="GO:0016651">
    <property type="term" value="F:oxidoreductase activity, acting on NAD(P)H"/>
    <property type="evidence" value="ECO:0007669"/>
    <property type="project" value="InterPro"/>
</dbReference>
<dbReference type="Gene3D" id="3.30.70.1060">
    <property type="entry name" value="Dimeric alpha+beta barrel"/>
    <property type="match status" value="1"/>
</dbReference>
<dbReference type="Pfam" id="PF00107">
    <property type="entry name" value="ADH_zinc_N"/>
    <property type="match status" value="1"/>
</dbReference>
<dbReference type="InterPro" id="IPR011008">
    <property type="entry name" value="Dimeric_a/b-barrel"/>
</dbReference>
<proteinExistence type="inferred from homology"/>
<gene>
    <name evidence="4" type="ORF">FPHYL_12156</name>
</gene>
<dbReference type="InterPro" id="IPR013154">
    <property type="entry name" value="ADH-like_N"/>
</dbReference>
<dbReference type="Gene3D" id="3.90.180.10">
    <property type="entry name" value="Medium-chain alcohol dehydrogenases, catalytic domain"/>
    <property type="match status" value="1"/>
</dbReference>
<keyword evidence="2" id="KW-0560">Oxidoreductase</keyword>
<dbReference type="InterPro" id="IPR036291">
    <property type="entry name" value="NAD(P)-bd_dom_sf"/>
</dbReference>
<dbReference type="Pfam" id="PF08240">
    <property type="entry name" value="ADH_N"/>
    <property type="match status" value="1"/>
</dbReference>
<dbReference type="InterPro" id="IPR020843">
    <property type="entry name" value="ER"/>
</dbReference>
<dbReference type="SUPFAM" id="SSF50129">
    <property type="entry name" value="GroES-like"/>
    <property type="match status" value="1"/>
</dbReference>
<feature type="domain" description="Enoyl reductase (ER)" evidence="3">
    <location>
        <begin position="87"/>
        <end position="416"/>
    </location>
</feature>
<keyword evidence="5" id="KW-1185">Reference proteome</keyword>
<sequence length="420" mass="45561">MAPETKSEPVREWIVLIPDVIGSLETRMRVRETHIKEMLQHIDSGLFQMGGGTLAGNIVDGSAIIARAKSEADVMSVLKTDIYAQSGVWDLGKIQFIPEHQVYVKVEYAAFNPTDRLALDVNAFGDDAILGCDFAGKVVDTHSTVTRLMPGDNVAGFVWGGEIKGLGAYSMYTIADERLSFKIPESINPAEASSVPLAANTAWLALFSEDCLALNPSKTGDKSSLLIWGGNTTVGFFAIQIAKLHNIEVVTTCSPRNFDKMRQAGATHVFDYNDEEVVSKIRSAVPNLQHVFDTVGNETSSATAARSMSQPEGVLCTVRPGKANTQNVPSHIKVTDVFVFTAFPTEHSYRGKAHWPVKMNDHKLSADFHGQLETLLGGGSLKPSPIRLIGQLSPSSVEKAMDLNRHGAISGEKLVFEGFT</sequence>
<dbReference type="CDD" id="cd08249">
    <property type="entry name" value="enoyl_reductase_like"/>
    <property type="match status" value="1"/>
</dbReference>
<dbReference type="PANTHER" id="PTHR45348:SF2">
    <property type="entry name" value="ZINC-TYPE ALCOHOL DEHYDROGENASE-LIKE PROTEIN C2E1P3.01"/>
    <property type="match status" value="1"/>
</dbReference>
<evidence type="ECO:0000313" key="5">
    <source>
        <dbReference type="Proteomes" id="UP000582016"/>
    </source>
</evidence>